<organism evidence="4 5">
    <name type="scientific">Billgrantia montanilacus</name>
    <dbReference type="NCBI Taxonomy" id="2282305"/>
    <lineage>
        <taxon>Bacteria</taxon>
        <taxon>Pseudomonadati</taxon>
        <taxon>Pseudomonadota</taxon>
        <taxon>Gammaproteobacteria</taxon>
        <taxon>Oceanospirillales</taxon>
        <taxon>Halomonadaceae</taxon>
        <taxon>Billgrantia</taxon>
    </lineage>
</organism>
<dbReference type="Pfam" id="PF13192">
    <property type="entry name" value="Thioredoxin_3"/>
    <property type="match status" value="1"/>
</dbReference>
<feature type="disulfide bond" description="Redox-active" evidence="2">
    <location>
        <begin position="10"/>
        <end position="13"/>
    </location>
</feature>
<dbReference type="InterPro" id="IPR012336">
    <property type="entry name" value="Thioredoxin-like_fold"/>
</dbReference>
<evidence type="ECO:0000313" key="5">
    <source>
        <dbReference type="Proteomes" id="UP000252405"/>
    </source>
</evidence>
<dbReference type="EMBL" id="QPII01000013">
    <property type="protein sequence ID" value="RCV87798.1"/>
    <property type="molecule type" value="Genomic_DNA"/>
</dbReference>
<reference evidence="4 5" key="1">
    <citation type="submission" date="2018-07" db="EMBL/GenBank/DDBJ databases">
        <title>Halomonas montanilacus sp. nov., isolated from Lake Pengyan on Tibetan Plateau.</title>
        <authorList>
            <person name="Lu H."/>
            <person name="Xing P."/>
            <person name="Wu Q."/>
        </authorList>
    </citation>
    <scope>NUCLEOTIDE SEQUENCE [LARGE SCALE GENOMIC DNA]</scope>
    <source>
        <strain evidence="4 5">PYC7W</strain>
    </source>
</reference>
<evidence type="ECO:0000313" key="4">
    <source>
        <dbReference type="EMBL" id="RCV87798.1"/>
    </source>
</evidence>
<protein>
    <submittedName>
        <fullName evidence="4">Thioredoxin family protein</fullName>
    </submittedName>
</protein>
<dbReference type="InterPro" id="IPR036249">
    <property type="entry name" value="Thioredoxin-like_sf"/>
</dbReference>
<feature type="active site" description="Nucleophile" evidence="1">
    <location>
        <position position="10"/>
    </location>
</feature>
<feature type="domain" description="Thioredoxin-like fold" evidence="3">
    <location>
        <begin position="1"/>
        <end position="76"/>
    </location>
</feature>
<dbReference type="RefSeq" id="WP_114479976.1">
    <property type="nucleotide sequence ID" value="NZ_QPII01000013.1"/>
</dbReference>
<evidence type="ECO:0000259" key="3">
    <source>
        <dbReference type="Pfam" id="PF13192"/>
    </source>
</evidence>
<sequence>MKLSIYGKGCKKCEQLTANAKQAAEALGLAVEIEKVTDMNAIIDAGVMHTPALGVDGEVVIEGKVASANELEKLLKP</sequence>
<dbReference type="PANTHER" id="PTHR36450:SF1">
    <property type="entry name" value="THIOREDOXIN"/>
    <property type="match status" value="1"/>
</dbReference>
<feature type="active site" description="Nucleophile" evidence="1">
    <location>
        <position position="13"/>
    </location>
</feature>
<keyword evidence="2" id="KW-1015">Disulfide bond</keyword>
<dbReference type="PIRSF" id="PIRSF037031">
    <property type="entry name" value="Redox_disulphide_2"/>
    <property type="match status" value="1"/>
</dbReference>
<evidence type="ECO:0000256" key="2">
    <source>
        <dbReference type="PIRSR" id="PIRSR037031-51"/>
    </source>
</evidence>
<dbReference type="AlphaFoldDB" id="A0A368TT69"/>
<evidence type="ECO:0000256" key="1">
    <source>
        <dbReference type="PIRSR" id="PIRSR037031-50"/>
    </source>
</evidence>
<dbReference type="OrthoDB" id="9800630at2"/>
<comment type="caution">
    <text evidence="4">The sequence shown here is derived from an EMBL/GenBank/DDBJ whole genome shotgun (WGS) entry which is preliminary data.</text>
</comment>
<dbReference type="Proteomes" id="UP000252405">
    <property type="component" value="Unassembled WGS sequence"/>
</dbReference>
<keyword evidence="2" id="KW-0676">Redox-active center</keyword>
<accession>A0A368TT69</accession>
<dbReference type="SUPFAM" id="SSF52833">
    <property type="entry name" value="Thioredoxin-like"/>
    <property type="match status" value="1"/>
</dbReference>
<dbReference type="PANTHER" id="PTHR36450">
    <property type="entry name" value="THIOREDOXIN"/>
    <property type="match status" value="1"/>
</dbReference>
<dbReference type="NCBIfam" id="TIGR00412">
    <property type="entry name" value="redox_disulf_2"/>
    <property type="match status" value="1"/>
</dbReference>
<name>A0A368TT69_9GAMM</name>
<dbReference type="Gene3D" id="3.40.30.10">
    <property type="entry name" value="Glutaredoxin"/>
    <property type="match status" value="1"/>
</dbReference>
<keyword evidence="5" id="KW-1185">Reference proteome</keyword>
<proteinExistence type="predicted"/>
<gene>
    <name evidence="4" type="ORF">DU505_15900</name>
</gene>
<dbReference type="InterPro" id="IPR005243">
    <property type="entry name" value="THIRX-like_proc"/>
</dbReference>